<proteinExistence type="predicted"/>
<dbReference type="PANTHER" id="PTHR10622:SF10">
    <property type="entry name" value="HET DOMAIN-CONTAINING PROTEIN"/>
    <property type="match status" value="1"/>
</dbReference>
<dbReference type="OrthoDB" id="674604at2759"/>
<reference evidence="4" key="1">
    <citation type="journal article" date="2014" name="BMC Genomics">
        <title>Genome characteristics reveal the impact of lichenization on lichen-forming fungus Endocarpon pusillum Hedwig (Verrucariales, Ascomycota).</title>
        <authorList>
            <person name="Wang Y.-Y."/>
            <person name="Liu B."/>
            <person name="Zhang X.-Y."/>
            <person name="Zhou Q.-M."/>
            <person name="Zhang T."/>
            <person name="Li H."/>
            <person name="Yu Y.-F."/>
            <person name="Zhang X.-L."/>
            <person name="Hao X.-Y."/>
            <person name="Wang M."/>
            <person name="Wang L."/>
            <person name="Wei J.-C."/>
        </authorList>
    </citation>
    <scope>NUCLEOTIDE SEQUENCE [LARGE SCALE GENOMIC DNA]</scope>
    <source>
        <strain evidence="4">Z07020 / HMAS-L-300199</strain>
    </source>
</reference>
<dbReference type="AlphaFoldDB" id="U1HQ57"/>
<organism evidence="3 4">
    <name type="scientific">Endocarpon pusillum (strain Z07020 / HMAS-L-300199)</name>
    <name type="common">Lichen-forming fungus</name>
    <dbReference type="NCBI Taxonomy" id="1263415"/>
    <lineage>
        <taxon>Eukaryota</taxon>
        <taxon>Fungi</taxon>
        <taxon>Dikarya</taxon>
        <taxon>Ascomycota</taxon>
        <taxon>Pezizomycotina</taxon>
        <taxon>Eurotiomycetes</taxon>
        <taxon>Chaetothyriomycetidae</taxon>
        <taxon>Verrucariales</taxon>
        <taxon>Verrucariaceae</taxon>
        <taxon>Endocarpon</taxon>
    </lineage>
</organism>
<gene>
    <name evidence="3" type="ORF">EPUS_06018</name>
</gene>
<dbReference type="Proteomes" id="UP000019373">
    <property type="component" value="Unassembled WGS sequence"/>
</dbReference>
<dbReference type="eggNOG" id="KOG4177">
    <property type="taxonomic scope" value="Eukaryota"/>
</dbReference>
<protein>
    <submittedName>
        <fullName evidence="3">Uncharacterized protein</fullName>
    </submittedName>
</protein>
<sequence length="600" mass="67870">MYLVNTKLLELEEFDCELDATYCTLSHRWLPAKQEVSFQDIAHLSTCQKEGVTKLRSACRIARSLKFDYIWIDTCCIDKSSSAALSEAINSMWKYYETGQVCLAYLAGFVIGDSERTFEHSSWFTRSWTLQELLAPMEVIFFDANWHEFGTRSSLSSLISSITGIYEPALHGIDPARYSIAHRMSWAAAREATRTEDLAYSLMGLFNVNMPMLYGEGAKAFRRLQEEIIKQSDDQSIFVWSMASSTFSSGLLASSPSAFANCHYMNSSAFGAVSPTFSLSSRGVEIDLGTIPVSLDEGNGIFKALLEVVLVREGAEDLCVGIYLGSVKGPSNFRHRIAYRGQQLWICPYSELSREFFRKQRYCVRGTGHVFKYRSRRRVWFETPAVTDNMLGNLAPKIYWNSRCEASDISSCAKSSWLSYRESNPICTVDLTSCNIGVQFVHFGFDDTLRPVCLITDSSYVHIRKQDHQLLKRSIANVEGNHPDSNDAVVHESTKPIACFLPRPAALRNVEVEYLFNLPWSSMDMRGLIPHLEHRGCWAVIGEAGQDLRFLVDSTNVQYADLGNHVQYKLSVSLIQTKIDFGFAWTLRVDMQNRPPKKQG</sequence>
<dbReference type="GeneID" id="19240965"/>
<evidence type="ECO:0000313" key="3">
    <source>
        <dbReference type="EMBL" id="ERF71189.1"/>
    </source>
</evidence>
<feature type="domain" description="Heterokaryon incompatibility" evidence="1">
    <location>
        <begin position="22"/>
        <end position="107"/>
    </location>
</feature>
<dbReference type="HOGENOM" id="CLU_000288_138_13_1"/>
<accession>U1HQ57</accession>
<name>U1HQ57_ENDPU</name>
<dbReference type="RefSeq" id="XP_007803205.1">
    <property type="nucleotide sequence ID" value="XM_007805014.1"/>
</dbReference>
<dbReference type="EMBL" id="KE721233">
    <property type="protein sequence ID" value="ERF71189.1"/>
    <property type="molecule type" value="Genomic_DNA"/>
</dbReference>
<keyword evidence="4" id="KW-1185">Reference proteome</keyword>
<dbReference type="Pfam" id="PF06985">
    <property type="entry name" value="HET"/>
    <property type="match status" value="1"/>
</dbReference>
<feature type="domain" description="DUF8212" evidence="2">
    <location>
        <begin position="219"/>
        <end position="246"/>
    </location>
</feature>
<evidence type="ECO:0000313" key="4">
    <source>
        <dbReference type="Proteomes" id="UP000019373"/>
    </source>
</evidence>
<dbReference type="InterPro" id="IPR010730">
    <property type="entry name" value="HET"/>
</dbReference>
<evidence type="ECO:0000259" key="1">
    <source>
        <dbReference type="Pfam" id="PF06985"/>
    </source>
</evidence>
<evidence type="ECO:0000259" key="2">
    <source>
        <dbReference type="Pfam" id="PF26640"/>
    </source>
</evidence>
<dbReference type="InterPro" id="IPR058525">
    <property type="entry name" value="DUF8212"/>
</dbReference>
<dbReference type="Pfam" id="PF26640">
    <property type="entry name" value="DUF8212"/>
    <property type="match status" value="1"/>
</dbReference>
<dbReference type="PANTHER" id="PTHR10622">
    <property type="entry name" value="HET DOMAIN-CONTAINING PROTEIN"/>
    <property type="match status" value="1"/>
</dbReference>